<reference evidence="2 3" key="1">
    <citation type="submission" date="2020-08" db="EMBL/GenBank/DDBJ databases">
        <title>Genomic Encyclopedia of Type Strains, Phase IV (KMG-IV): sequencing the most valuable type-strain genomes for metagenomic binning, comparative biology and taxonomic classification.</title>
        <authorList>
            <person name="Goeker M."/>
        </authorList>
    </citation>
    <scope>NUCLEOTIDE SEQUENCE [LARGE SCALE GENOMIC DNA]</scope>
    <source>
        <strain evidence="2 3">DSM 103737</strain>
    </source>
</reference>
<dbReference type="EMBL" id="JACIEN010000003">
    <property type="protein sequence ID" value="MBB4017562.1"/>
    <property type="molecule type" value="Genomic_DNA"/>
</dbReference>
<dbReference type="Proteomes" id="UP000577362">
    <property type="component" value="Unassembled WGS sequence"/>
</dbReference>
<evidence type="ECO:0000313" key="2">
    <source>
        <dbReference type="EMBL" id="MBB4017562.1"/>
    </source>
</evidence>
<name>A0A840C0Q8_9HYPH</name>
<evidence type="ECO:0000313" key="3">
    <source>
        <dbReference type="Proteomes" id="UP000577362"/>
    </source>
</evidence>
<comment type="caution">
    <text evidence="2">The sequence shown here is derived from an EMBL/GenBank/DDBJ whole genome shotgun (WGS) entry which is preliminary data.</text>
</comment>
<keyword evidence="3" id="KW-1185">Reference proteome</keyword>
<evidence type="ECO:0000256" key="1">
    <source>
        <dbReference type="SAM" id="MobiDB-lite"/>
    </source>
</evidence>
<accession>A0A840C0Q8</accession>
<dbReference type="AlphaFoldDB" id="A0A840C0Q8"/>
<proteinExistence type="predicted"/>
<protein>
    <submittedName>
        <fullName evidence="2">Uncharacterized protein</fullName>
    </submittedName>
</protein>
<organism evidence="2 3">
    <name type="scientific">Chelatococcus caeni</name>
    <dbReference type="NCBI Taxonomy" id="1348468"/>
    <lineage>
        <taxon>Bacteria</taxon>
        <taxon>Pseudomonadati</taxon>
        <taxon>Pseudomonadota</taxon>
        <taxon>Alphaproteobacteria</taxon>
        <taxon>Hyphomicrobiales</taxon>
        <taxon>Chelatococcaceae</taxon>
        <taxon>Chelatococcus</taxon>
    </lineage>
</organism>
<dbReference type="RefSeq" id="WP_183316891.1">
    <property type="nucleotide sequence ID" value="NZ_JACIEN010000003.1"/>
</dbReference>
<feature type="region of interest" description="Disordered" evidence="1">
    <location>
        <begin position="1"/>
        <end position="23"/>
    </location>
</feature>
<sequence length="148" mass="15521">MAEDDLTPVKPPPGFPGATPQPAARIAPAGPVVAPADPDRWSTVVPLDYPLLVDGERLDQLTVRALSGIQFMGIIVDAGGDEDALLDLARAAMAGVHPAVVAGLRDDDYLRFVAACRPFLPRQLRDDPDLADVVALADKAMGETGTEA</sequence>
<gene>
    <name evidence="2" type="ORF">GGR16_002596</name>
</gene>